<dbReference type="Gene3D" id="3.40.1710.10">
    <property type="entry name" value="abc type-2 transporter like domain"/>
    <property type="match status" value="1"/>
</dbReference>
<dbReference type="InterPro" id="IPR051449">
    <property type="entry name" value="ABC-2_transporter_component"/>
</dbReference>
<dbReference type="GO" id="GO:0005886">
    <property type="term" value="C:plasma membrane"/>
    <property type="evidence" value="ECO:0007669"/>
    <property type="project" value="UniProtKB-SubCell"/>
</dbReference>
<feature type="domain" description="ABC-2 type transporter transmembrane" evidence="7">
    <location>
        <begin position="25"/>
        <end position="377"/>
    </location>
</feature>
<comment type="subcellular location">
    <subcellularLocation>
        <location evidence="1">Cell membrane</location>
        <topology evidence="1">Multi-pass membrane protein</topology>
    </subcellularLocation>
</comment>
<dbReference type="EMBL" id="FLUL01000001">
    <property type="protein sequence ID" value="SBW01051.1"/>
    <property type="molecule type" value="Genomic_DNA"/>
</dbReference>
<evidence type="ECO:0000259" key="7">
    <source>
        <dbReference type="Pfam" id="PF12698"/>
    </source>
</evidence>
<dbReference type="RefSeq" id="WP_006841976.1">
    <property type="nucleotide sequence ID" value="NZ_CABTJG010000003.1"/>
</dbReference>
<feature type="transmembrane region" description="Helical" evidence="6">
    <location>
        <begin position="274"/>
        <end position="296"/>
    </location>
</feature>
<sequence>MKRLLLDIYYVWINELKVIFKDPAVILLFFIVPLAYPVLYSFIYNNETVHEVKVIFVDDSNSSLSREFKRKVDATADVKVIGYASDMEEAREALRRKEAYGIMYIPRDFSKDIHTQQQTKVSVYADMSSLLFYKAMILSATEVSLDMGADIRVVETGSGSQEEDATTRQTVENEWVPMYNPQNGFASFLVPAILILIIQQTMFLGIATIVGTHNDKKRFTIASHTAQGKNVGAIKLTIGKAFCYASLYMLISVWVLRVIPYIFKFPQIGDPLTIAAFLMPFLLSATFFTMTLSYFCSQREFGMMLFVFTSVIFIFISGISWPWTEIPTAIKAIAYIVPSTPGIHGFIKINTMGATLNDVWFEYIALWIQAGIYCITATIMYKWWIQNYDPEYKGMIRKRVE</sequence>
<dbReference type="GO" id="GO:0140359">
    <property type="term" value="F:ABC-type transporter activity"/>
    <property type="evidence" value="ECO:0007669"/>
    <property type="project" value="InterPro"/>
</dbReference>
<organism evidence="8">
    <name type="scientific">uncultured Dysgonomonas sp</name>
    <dbReference type="NCBI Taxonomy" id="206096"/>
    <lineage>
        <taxon>Bacteria</taxon>
        <taxon>Pseudomonadati</taxon>
        <taxon>Bacteroidota</taxon>
        <taxon>Bacteroidia</taxon>
        <taxon>Bacteroidales</taxon>
        <taxon>Dysgonomonadaceae</taxon>
        <taxon>Dysgonomonas</taxon>
        <taxon>environmental samples</taxon>
    </lineage>
</organism>
<feature type="transmembrane region" description="Helical" evidence="6">
    <location>
        <begin position="185"/>
        <end position="210"/>
    </location>
</feature>
<dbReference type="AlphaFoldDB" id="A0A212JNS9"/>
<evidence type="ECO:0000256" key="4">
    <source>
        <dbReference type="ARBA" id="ARBA00022989"/>
    </source>
</evidence>
<keyword evidence="5 6" id="KW-0472">Membrane</keyword>
<evidence type="ECO:0000256" key="2">
    <source>
        <dbReference type="ARBA" id="ARBA00022475"/>
    </source>
</evidence>
<feature type="transmembrane region" description="Helical" evidence="6">
    <location>
        <begin position="359"/>
        <end position="385"/>
    </location>
</feature>
<gene>
    <name evidence="8" type="ORF">KL86DYS2_11959</name>
</gene>
<evidence type="ECO:0000256" key="6">
    <source>
        <dbReference type="SAM" id="Phobius"/>
    </source>
</evidence>
<name>A0A212JNS9_9BACT</name>
<protein>
    <recommendedName>
        <fullName evidence="7">ABC-2 type transporter transmembrane domain-containing protein</fullName>
    </recommendedName>
</protein>
<keyword evidence="2" id="KW-1003">Cell membrane</keyword>
<dbReference type="InterPro" id="IPR013525">
    <property type="entry name" value="ABC2_TM"/>
</dbReference>
<keyword evidence="4 6" id="KW-1133">Transmembrane helix</keyword>
<dbReference type="PANTHER" id="PTHR30294">
    <property type="entry name" value="MEMBRANE COMPONENT OF ABC TRANSPORTER YHHJ-RELATED"/>
    <property type="match status" value="1"/>
</dbReference>
<proteinExistence type="predicted"/>
<reference evidence="8" key="1">
    <citation type="submission" date="2016-04" db="EMBL/GenBank/DDBJ databases">
        <authorList>
            <person name="Evans L.H."/>
            <person name="Alamgir A."/>
            <person name="Owens N."/>
            <person name="Weber N.D."/>
            <person name="Virtaneva K."/>
            <person name="Barbian K."/>
            <person name="Babar A."/>
            <person name="Rosenke K."/>
        </authorList>
    </citation>
    <scope>NUCLEOTIDE SEQUENCE</scope>
    <source>
        <strain evidence="8">86-2</strain>
    </source>
</reference>
<evidence type="ECO:0000256" key="1">
    <source>
        <dbReference type="ARBA" id="ARBA00004651"/>
    </source>
</evidence>
<feature type="transmembrane region" description="Helical" evidence="6">
    <location>
        <begin position="241"/>
        <end position="262"/>
    </location>
</feature>
<accession>A0A212JNS9</accession>
<evidence type="ECO:0000256" key="3">
    <source>
        <dbReference type="ARBA" id="ARBA00022692"/>
    </source>
</evidence>
<feature type="transmembrane region" description="Helical" evidence="6">
    <location>
        <begin position="303"/>
        <end position="323"/>
    </location>
</feature>
<dbReference type="Pfam" id="PF12698">
    <property type="entry name" value="ABC2_membrane_3"/>
    <property type="match status" value="1"/>
</dbReference>
<evidence type="ECO:0000256" key="5">
    <source>
        <dbReference type="ARBA" id="ARBA00023136"/>
    </source>
</evidence>
<dbReference type="GeneID" id="78081291"/>
<evidence type="ECO:0000313" key="8">
    <source>
        <dbReference type="EMBL" id="SBW01051.1"/>
    </source>
</evidence>
<feature type="transmembrane region" description="Helical" evidence="6">
    <location>
        <begin position="24"/>
        <end position="43"/>
    </location>
</feature>
<keyword evidence="3 6" id="KW-0812">Transmembrane</keyword>
<dbReference type="PANTHER" id="PTHR30294:SF46">
    <property type="entry name" value="ABC TRANSPORTER PERMEASE"/>
    <property type="match status" value="1"/>
</dbReference>